<evidence type="ECO:0000256" key="6">
    <source>
        <dbReference type="ARBA" id="ARBA00022741"/>
    </source>
</evidence>
<keyword evidence="7 11" id="KW-0418">Kinase</keyword>
<evidence type="ECO:0000256" key="8">
    <source>
        <dbReference type="ARBA" id="ARBA00022840"/>
    </source>
</evidence>
<evidence type="ECO:0000256" key="5">
    <source>
        <dbReference type="ARBA" id="ARBA00022727"/>
    </source>
</evidence>
<dbReference type="Proteomes" id="UP000249343">
    <property type="component" value="Unassembled WGS sequence"/>
</dbReference>
<name>A0A139JQC7_9MOLU</name>
<dbReference type="Pfam" id="PF02223">
    <property type="entry name" value="Thymidylate_kin"/>
    <property type="match status" value="1"/>
</dbReference>
<dbReference type="Proteomes" id="UP000070069">
    <property type="component" value="Unassembled WGS sequence"/>
</dbReference>
<keyword evidence="4 11" id="KW-0808">Transferase</keyword>
<dbReference type="InterPro" id="IPR018094">
    <property type="entry name" value="Thymidylate_kinase"/>
</dbReference>
<evidence type="ECO:0000256" key="11">
    <source>
        <dbReference type="HAMAP-Rule" id="MF_00165"/>
    </source>
</evidence>
<dbReference type="EC" id="2.7.4.9" evidence="2 11"/>
<accession>A0A139JQC7</accession>
<dbReference type="OrthoDB" id="9774907at2"/>
<dbReference type="GO" id="GO:0006227">
    <property type="term" value="P:dUDP biosynthetic process"/>
    <property type="evidence" value="ECO:0007669"/>
    <property type="project" value="TreeGrafter"/>
</dbReference>
<dbReference type="SUPFAM" id="SSF52540">
    <property type="entry name" value="P-loop containing nucleoside triphosphate hydrolases"/>
    <property type="match status" value="1"/>
</dbReference>
<keyword evidence="8 11" id="KW-0067">ATP-binding</keyword>
<dbReference type="GO" id="GO:0005524">
    <property type="term" value="F:ATP binding"/>
    <property type="evidence" value="ECO:0007669"/>
    <property type="project" value="UniProtKB-UniRule"/>
</dbReference>
<organism evidence="13 15">
    <name type="scientific">Candidatus Phytoplasma oryzae</name>
    <dbReference type="NCBI Taxonomy" id="203274"/>
    <lineage>
        <taxon>Bacteria</taxon>
        <taxon>Bacillati</taxon>
        <taxon>Mycoplasmatota</taxon>
        <taxon>Mollicutes</taxon>
        <taxon>Acholeplasmatales</taxon>
        <taxon>Acholeplasmataceae</taxon>
        <taxon>Candidatus Phytoplasma</taxon>
        <taxon>16SrXI (Rice yellow dwarf group)</taxon>
    </lineage>
</organism>
<dbReference type="InterPro" id="IPR027417">
    <property type="entry name" value="P-loop_NTPase"/>
</dbReference>
<keyword evidence="5 11" id="KW-0545">Nucleotide biosynthesis</keyword>
<dbReference type="InterPro" id="IPR018095">
    <property type="entry name" value="Thymidylate_kin_CS"/>
</dbReference>
<reference evidence="14 16" key="1">
    <citation type="submission" date="2014-04" db="EMBL/GenBank/DDBJ databases">
        <title>Genome study of Napier grass stunt phytoplasma.</title>
        <authorList>
            <person name="Kawicha P."/>
            <person name="Dickinson M."/>
            <person name="Hodgetts J."/>
        </authorList>
    </citation>
    <scope>NUCLEOTIDE SEQUENCE [LARGE SCALE GENOMIC DNA]</scope>
    <source>
        <strain evidence="14 16">NGS-S10</strain>
    </source>
</reference>
<dbReference type="NCBIfam" id="TIGR00041">
    <property type="entry name" value="DTMP_kinase"/>
    <property type="match status" value="1"/>
</dbReference>
<dbReference type="FunFam" id="3.40.50.300:FF:000225">
    <property type="entry name" value="Thymidylate kinase"/>
    <property type="match status" value="1"/>
</dbReference>
<dbReference type="PANTHER" id="PTHR10344:SF4">
    <property type="entry name" value="UMP-CMP KINASE 2, MITOCHONDRIAL"/>
    <property type="match status" value="1"/>
</dbReference>
<dbReference type="GO" id="GO:0004798">
    <property type="term" value="F:dTMP kinase activity"/>
    <property type="evidence" value="ECO:0007669"/>
    <property type="project" value="UniProtKB-UniRule"/>
</dbReference>
<dbReference type="PANTHER" id="PTHR10344">
    <property type="entry name" value="THYMIDYLATE KINASE"/>
    <property type="match status" value="1"/>
</dbReference>
<keyword evidence="6 11" id="KW-0547">Nucleotide-binding</keyword>
<dbReference type="CDD" id="cd01672">
    <property type="entry name" value="TMPK"/>
    <property type="match status" value="1"/>
</dbReference>
<dbReference type="RefSeq" id="WP_066540543.1">
    <property type="nucleotide sequence ID" value="NZ_JHUK01000003.1"/>
</dbReference>
<comment type="similarity">
    <text evidence="1 11">Belongs to the thymidylate kinase family.</text>
</comment>
<reference evidence="13 15" key="2">
    <citation type="submission" date="2016-02" db="EMBL/GenBank/DDBJ databases">
        <title>A draft genome sequence of Candidatus Phytoplasma oryzae strain Mbita1, the causative agent of Napier Grass stunt disease in Kenya.</title>
        <authorList>
            <person name="Fischer A."/>
            <person name="Santa-Cruz I."/>
            <person name="Wambua L."/>
            <person name="Olds C."/>
            <person name="Midega C."/>
            <person name="Dickinson M."/>
            <person name="Kawicha P."/>
            <person name="Khan Z."/>
            <person name="Masiga D."/>
            <person name="Jores J."/>
            <person name="Bernd S."/>
        </authorList>
    </citation>
    <scope>NUCLEOTIDE SEQUENCE [LARGE SCALE GENOMIC DNA]</scope>
    <source>
        <strain evidence="13">Mbita1</strain>
    </source>
</reference>
<dbReference type="EMBL" id="JHUK01000003">
    <property type="protein sequence ID" value="RAM57756.1"/>
    <property type="molecule type" value="Genomic_DNA"/>
</dbReference>
<dbReference type="HAMAP" id="MF_00165">
    <property type="entry name" value="Thymidylate_kinase"/>
    <property type="match status" value="1"/>
</dbReference>
<dbReference type="GO" id="GO:0006235">
    <property type="term" value="P:dTTP biosynthetic process"/>
    <property type="evidence" value="ECO:0007669"/>
    <property type="project" value="UniProtKB-UniRule"/>
</dbReference>
<gene>
    <name evidence="11" type="primary">tmk</name>
    <name evidence="13" type="ORF">AXA84_0347</name>
    <name evidence="14" type="ORF">DH96_01490</name>
</gene>
<dbReference type="Gene3D" id="3.40.50.300">
    <property type="entry name" value="P-loop containing nucleotide triphosphate hydrolases"/>
    <property type="match status" value="1"/>
</dbReference>
<dbReference type="InterPro" id="IPR039430">
    <property type="entry name" value="Thymidylate_kin-like_dom"/>
</dbReference>
<proteinExistence type="inferred from homology"/>
<feature type="domain" description="Thymidylate kinase-like" evidence="12">
    <location>
        <begin position="5"/>
        <end position="196"/>
    </location>
</feature>
<comment type="function">
    <text evidence="10 11">Phosphorylation of dTMP to form dTDP in both de novo and salvage pathways of dTTP synthesis.</text>
</comment>
<feature type="binding site" evidence="11">
    <location>
        <begin position="7"/>
        <end position="14"/>
    </location>
    <ligand>
        <name>ATP</name>
        <dbReference type="ChEBI" id="CHEBI:30616"/>
    </ligand>
</feature>
<evidence type="ECO:0000313" key="16">
    <source>
        <dbReference type="Proteomes" id="UP000249343"/>
    </source>
</evidence>
<evidence type="ECO:0000256" key="3">
    <source>
        <dbReference type="ARBA" id="ARBA00017144"/>
    </source>
</evidence>
<evidence type="ECO:0000313" key="13">
    <source>
        <dbReference type="EMBL" id="KXT29138.1"/>
    </source>
</evidence>
<dbReference type="PROSITE" id="PS01331">
    <property type="entry name" value="THYMIDYLATE_KINASE"/>
    <property type="match status" value="1"/>
</dbReference>
<evidence type="ECO:0000256" key="7">
    <source>
        <dbReference type="ARBA" id="ARBA00022777"/>
    </source>
</evidence>
<evidence type="ECO:0000256" key="10">
    <source>
        <dbReference type="ARBA" id="ARBA00057735"/>
    </source>
</evidence>
<protein>
    <recommendedName>
        <fullName evidence="3 11">Thymidylate kinase</fullName>
        <ecNumber evidence="2 11">2.7.4.9</ecNumber>
    </recommendedName>
    <alternativeName>
        <fullName evidence="11">dTMP kinase</fullName>
    </alternativeName>
</protein>
<evidence type="ECO:0000256" key="2">
    <source>
        <dbReference type="ARBA" id="ARBA00012980"/>
    </source>
</evidence>
<evidence type="ECO:0000313" key="14">
    <source>
        <dbReference type="EMBL" id="RAM57756.1"/>
    </source>
</evidence>
<dbReference type="PATRIC" id="fig|203274.3.peg.138"/>
<evidence type="ECO:0000259" key="12">
    <source>
        <dbReference type="Pfam" id="PF02223"/>
    </source>
</evidence>
<dbReference type="AlphaFoldDB" id="A0A139JQC7"/>
<comment type="catalytic activity">
    <reaction evidence="9 11">
        <text>dTMP + ATP = dTDP + ADP</text>
        <dbReference type="Rhea" id="RHEA:13517"/>
        <dbReference type="ChEBI" id="CHEBI:30616"/>
        <dbReference type="ChEBI" id="CHEBI:58369"/>
        <dbReference type="ChEBI" id="CHEBI:63528"/>
        <dbReference type="ChEBI" id="CHEBI:456216"/>
        <dbReference type="EC" id="2.7.4.9"/>
    </reaction>
</comment>
<dbReference type="GO" id="GO:0005829">
    <property type="term" value="C:cytosol"/>
    <property type="evidence" value="ECO:0007669"/>
    <property type="project" value="TreeGrafter"/>
</dbReference>
<comment type="caution">
    <text evidence="13">The sequence shown here is derived from an EMBL/GenBank/DDBJ whole genome shotgun (WGS) entry which is preliminary data.</text>
</comment>
<sequence length="208" mass="24459">MFISFEGCEGAGKTTLANYLFHKISQNFSVILTKEPGGNENNSNKFNILIKEMLLTFQDKIDNYTEALLFAADRIEHLKKIIIPALKKKKIVICDRYIDSSLAYQGYARQLGEKFIHNINFFAFKYLPDITFYLDLEPKIGLKRLKKERKSKIEYFDLKNINFHKKVRYGYLKLCQKYSKRIHKVDANRSLPEIEKIIESKINSFLKK</sequence>
<evidence type="ECO:0000256" key="4">
    <source>
        <dbReference type="ARBA" id="ARBA00022679"/>
    </source>
</evidence>
<evidence type="ECO:0000256" key="9">
    <source>
        <dbReference type="ARBA" id="ARBA00048743"/>
    </source>
</evidence>
<evidence type="ECO:0000313" key="15">
    <source>
        <dbReference type="Proteomes" id="UP000070069"/>
    </source>
</evidence>
<keyword evidence="16" id="KW-1185">Reference proteome</keyword>
<evidence type="ECO:0000256" key="1">
    <source>
        <dbReference type="ARBA" id="ARBA00009776"/>
    </source>
</evidence>
<dbReference type="EMBL" id="LTBM01000012">
    <property type="protein sequence ID" value="KXT29138.1"/>
    <property type="molecule type" value="Genomic_DNA"/>
</dbReference>
<dbReference type="GO" id="GO:0006233">
    <property type="term" value="P:dTDP biosynthetic process"/>
    <property type="evidence" value="ECO:0007669"/>
    <property type="project" value="InterPro"/>
</dbReference>